<gene>
    <name evidence="2" type="ORF">K493DRAFT_84712</name>
</gene>
<evidence type="ECO:0000256" key="1">
    <source>
        <dbReference type="SAM" id="MobiDB-lite"/>
    </source>
</evidence>
<proteinExistence type="predicted"/>
<sequence>MFKSWKKKASSTKSDSSEKRFSLLGSKSSQSPLSGNSPEIPSAAYSQDGTGYQRKVSQTSTLLTTPSVASLNSQASSVVDLGATSTQPSEELKKCFSSPGPERNGQTPHKDANGLNVSVKKETGVRSEEEKRESAPVQPEAPPTAASTDLQTSENMAFIYQLDNRVQKLQSQVKDMRQYFKGLLKRDTEELVTASIKIQALARGHLVSQVIMFTSQV</sequence>
<dbReference type="EMBL" id="MCFE01000587">
    <property type="protein sequence ID" value="ORX85630.1"/>
    <property type="molecule type" value="Genomic_DNA"/>
</dbReference>
<feature type="compositionally biased region" description="Polar residues" evidence="1">
    <location>
        <begin position="25"/>
        <end position="89"/>
    </location>
</feature>
<comment type="caution">
    <text evidence="2">The sequence shown here is derived from an EMBL/GenBank/DDBJ whole genome shotgun (WGS) entry which is preliminary data.</text>
</comment>
<name>A0A1Y1XIQ0_9FUNG</name>
<dbReference type="InParanoid" id="A0A1Y1XIQ0"/>
<dbReference type="OrthoDB" id="252964at2759"/>
<evidence type="ECO:0000313" key="3">
    <source>
        <dbReference type="Proteomes" id="UP000193498"/>
    </source>
</evidence>
<protein>
    <submittedName>
        <fullName evidence="2">Uncharacterized protein</fullName>
    </submittedName>
</protein>
<evidence type="ECO:0000313" key="2">
    <source>
        <dbReference type="EMBL" id="ORX85630.1"/>
    </source>
</evidence>
<accession>A0A1Y1XIQ0</accession>
<feature type="compositionally biased region" description="Basic and acidic residues" evidence="1">
    <location>
        <begin position="119"/>
        <end position="134"/>
    </location>
</feature>
<feature type="compositionally biased region" description="Basic residues" evidence="1">
    <location>
        <begin position="1"/>
        <end position="10"/>
    </location>
</feature>
<keyword evidence="3" id="KW-1185">Reference proteome</keyword>
<organism evidence="2 3">
    <name type="scientific">Basidiobolus meristosporus CBS 931.73</name>
    <dbReference type="NCBI Taxonomy" id="1314790"/>
    <lineage>
        <taxon>Eukaryota</taxon>
        <taxon>Fungi</taxon>
        <taxon>Fungi incertae sedis</taxon>
        <taxon>Zoopagomycota</taxon>
        <taxon>Entomophthoromycotina</taxon>
        <taxon>Basidiobolomycetes</taxon>
        <taxon>Basidiobolales</taxon>
        <taxon>Basidiobolaceae</taxon>
        <taxon>Basidiobolus</taxon>
    </lineage>
</organism>
<feature type="region of interest" description="Disordered" evidence="1">
    <location>
        <begin position="1"/>
        <end position="152"/>
    </location>
</feature>
<dbReference type="AlphaFoldDB" id="A0A1Y1XIQ0"/>
<reference evidence="2 3" key="1">
    <citation type="submission" date="2016-07" db="EMBL/GenBank/DDBJ databases">
        <title>Pervasive Adenine N6-methylation of Active Genes in Fungi.</title>
        <authorList>
            <consortium name="DOE Joint Genome Institute"/>
            <person name="Mondo S.J."/>
            <person name="Dannebaum R.O."/>
            <person name="Kuo R.C."/>
            <person name="Labutti K."/>
            <person name="Haridas S."/>
            <person name="Kuo A."/>
            <person name="Salamov A."/>
            <person name="Ahrendt S.R."/>
            <person name="Lipzen A."/>
            <person name="Sullivan W."/>
            <person name="Andreopoulos W.B."/>
            <person name="Clum A."/>
            <person name="Lindquist E."/>
            <person name="Daum C."/>
            <person name="Ramamoorthy G.K."/>
            <person name="Gryganskyi A."/>
            <person name="Culley D."/>
            <person name="Magnuson J.K."/>
            <person name="James T.Y."/>
            <person name="O'Malley M.A."/>
            <person name="Stajich J.E."/>
            <person name="Spatafora J.W."/>
            <person name="Visel A."/>
            <person name="Grigoriev I.V."/>
        </authorList>
    </citation>
    <scope>NUCLEOTIDE SEQUENCE [LARGE SCALE GENOMIC DNA]</scope>
    <source>
        <strain evidence="2 3">CBS 931.73</strain>
    </source>
</reference>
<dbReference type="PROSITE" id="PS50096">
    <property type="entry name" value="IQ"/>
    <property type="match status" value="1"/>
</dbReference>
<dbReference type="Proteomes" id="UP000193498">
    <property type="component" value="Unassembled WGS sequence"/>
</dbReference>